<evidence type="ECO:0000256" key="1">
    <source>
        <dbReference type="ARBA" id="ARBA00022617"/>
    </source>
</evidence>
<evidence type="ECO:0000313" key="8">
    <source>
        <dbReference type="Proteomes" id="UP001596003"/>
    </source>
</evidence>
<dbReference type="Pfam" id="PF00034">
    <property type="entry name" value="Cytochrom_C"/>
    <property type="match status" value="1"/>
</dbReference>
<evidence type="ECO:0000259" key="6">
    <source>
        <dbReference type="Pfam" id="PF00034"/>
    </source>
</evidence>
<dbReference type="Proteomes" id="UP001596003">
    <property type="component" value="Unassembled WGS sequence"/>
</dbReference>
<keyword evidence="1" id="KW-0349">Heme</keyword>
<accession>A0ABV8ZEZ2</accession>
<comment type="caution">
    <text evidence="7">The sequence shown here is derived from an EMBL/GenBank/DDBJ whole genome shotgun (WGS) entry which is preliminary data.</text>
</comment>
<name>A0ABV8ZEZ2_9FLAO</name>
<dbReference type="SUPFAM" id="SSF46626">
    <property type="entry name" value="Cytochrome c"/>
    <property type="match status" value="2"/>
</dbReference>
<feature type="compositionally biased region" description="Pro residues" evidence="4">
    <location>
        <begin position="26"/>
        <end position="35"/>
    </location>
</feature>
<evidence type="ECO:0000256" key="5">
    <source>
        <dbReference type="SAM" id="SignalP"/>
    </source>
</evidence>
<reference evidence="8" key="1">
    <citation type="journal article" date="2019" name="Int. J. Syst. Evol. Microbiol.">
        <title>The Global Catalogue of Microorganisms (GCM) 10K type strain sequencing project: providing services to taxonomists for standard genome sequencing and annotation.</title>
        <authorList>
            <consortium name="The Broad Institute Genomics Platform"/>
            <consortium name="The Broad Institute Genome Sequencing Center for Infectious Disease"/>
            <person name="Wu L."/>
            <person name="Ma J."/>
        </authorList>
    </citation>
    <scope>NUCLEOTIDE SEQUENCE [LARGE SCALE GENOMIC DNA]</scope>
    <source>
        <strain evidence="8">NBRC 103627</strain>
    </source>
</reference>
<keyword evidence="2" id="KW-0479">Metal-binding</keyword>
<keyword evidence="5" id="KW-0732">Signal</keyword>
<evidence type="ECO:0000313" key="7">
    <source>
        <dbReference type="EMBL" id="MFC4477483.1"/>
    </source>
</evidence>
<evidence type="ECO:0000256" key="3">
    <source>
        <dbReference type="ARBA" id="ARBA00023004"/>
    </source>
</evidence>
<proteinExistence type="predicted"/>
<dbReference type="PROSITE" id="PS51257">
    <property type="entry name" value="PROKAR_LIPOPROTEIN"/>
    <property type="match status" value="1"/>
</dbReference>
<feature type="domain" description="Cytochrome c" evidence="6">
    <location>
        <begin position="51"/>
        <end position="67"/>
    </location>
</feature>
<feature type="chain" id="PRO_5045377454" evidence="5">
    <location>
        <begin position="23"/>
        <end position="107"/>
    </location>
</feature>
<feature type="region of interest" description="Disordered" evidence="4">
    <location>
        <begin position="20"/>
        <end position="40"/>
    </location>
</feature>
<evidence type="ECO:0000256" key="2">
    <source>
        <dbReference type="ARBA" id="ARBA00022723"/>
    </source>
</evidence>
<protein>
    <submittedName>
        <fullName evidence="7">C-type cytochrome</fullName>
    </submittedName>
</protein>
<keyword evidence="8" id="KW-1185">Reference proteome</keyword>
<gene>
    <name evidence="7" type="ORF">ACFO3N_10465</name>
</gene>
<sequence length="107" mass="11850">MKKTIILVGAVLILAACGAKQSKGETPPPPPPPPSKDVSAKDLIFGDPALAEGKQLYDNNCAKCHKWYEPKQFSKEEWKPILVRMQKKAKLDDIKMASITNFIDSQL</sequence>
<dbReference type="Gene3D" id="1.10.760.10">
    <property type="entry name" value="Cytochrome c-like domain"/>
    <property type="match status" value="1"/>
</dbReference>
<keyword evidence="3" id="KW-0408">Iron</keyword>
<feature type="signal peptide" evidence="5">
    <location>
        <begin position="1"/>
        <end position="22"/>
    </location>
</feature>
<dbReference type="RefSeq" id="WP_379797516.1">
    <property type="nucleotide sequence ID" value="NZ_JBHSFY010000005.1"/>
</dbReference>
<dbReference type="EMBL" id="JBHSFY010000005">
    <property type="protein sequence ID" value="MFC4477483.1"/>
    <property type="molecule type" value="Genomic_DNA"/>
</dbReference>
<dbReference type="InterPro" id="IPR036909">
    <property type="entry name" value="Cyt_c-like_dom_sf"/>
</dbReference>
<dbReference type="InterPro" id="IPR009056">
    <property type="entry name" value="Cyt_c-like_dom"/>
</dbReference>
<organism evidence="7 8">
    <name type="scientific">Flavobacterium chungangensis</name>
    <dbReference type="NCBI Taxonomy" id="2708132"/>
    <lineage>
        <taxon>Bacteria</taxon>
        <taxon>Pseudomonadati</taxon>
        <taxon>Bacteroidota</taxon>
        <taxon>Flavobacteriia</taxon>
        <taxon>Flavobacteriales</taxon>
        <taxon>Flavobacteriaceae</taxon>
        <taxon>Flavobacterium</taxon>
    </lineage>
</organism>
<evidence type="ECO:0000256" key="4">
    <source>
        <dbReference type="SAM" id="MobiDB-lite"/>
    </source>
</evidence>